<proteinExistence type="predicted"/>
<dbReference type="SUPFAM" id="SSF50494">
    <property type="entry name" value="Trypsin-like serine proteases"/>
    <property type="match status" value="1"/>
</dbReference>
<keyword evidence="2" id="KW-1185">Reference proteome</keyword>
<name>A0A0E9M0T8_9BACT</name>
<dbReference type="Proteomes" id="UP000032900">
    <property type="component" value="Unassembled WGS sequence"/>
</dbReference>
<dbReference type="EMBL" id="BAZW01000039">
    <property type="protein sequence ID" value="GAO31168.1"/>
    <property type="molecule type" value="Genomic_DNA"/>
</dbReference>
<protein>
    <recommendedName>
        <fullName evidence="3">Peptidase S1 domain-containing protein</fullName>
    </recommendedName>
</protein>
<sequence>MSNHYQNIKKQLHVAQRELMMRQNVVATGIGYKTVAGKSTNELAIVCSVDNKKPVARLPKADIIPSRIQNIPTDVRATGLFRALNAPTERFRPVPGGCSISHTEVSAGTLGCWVQKGDQLYLLSNNHVIANSNEAGIGDLIIQPGSYDGGINPGDIIAELSDFIPINFQQEMQTSSCNLTRWITSSLNALSRLMGSQTRLKAYRIQKRDNKTDCAIAKPISPEDIAMEILQIGTIAAIKEAELEMKIKKSGRTTGLTTGTIEQTDVTVSVSYGYNKTAVFTDQLLAGAMSQGGDSGSAVLDLQNNLVGLLYAGSETSTLINRIQNVFDELKISLPDKQDQE</sequence>
<evidence type="ECO:0000313" key="2">
    <source>
        <dbReference type="Proteomes" id="UP000032900"/>
    </source>
</evidence>
<evidence type="ECO:0008006" key="3">
    <source>
        <dbReference type="Google" id="ProtNLM"/>
    </source>
</evidence>
<dbReference type="AlphaFoldDB" id="A0A0E9M0T8"/>
<gene>
    <name evidence="1" type="ORF">JCM15548_13507</name>
</gene>
<comment type="caution">
    <text evidence="1">The sequence shown here is derived from an EMBL/GenBank/DDBJ whole genome shotgun (WGS) entry which is preliminary data.</text>
</comment>
<reference evidence="1 2" key="1">
    <citation type="journal article" date="2015" name="Microbes Environ.">
        <title>Distribution and evolution of nitrogen fixation genes in the phylum bacteroidetes.</title>
        <authorList>
            <person name="Inoue J."/>
            <person name="Oshima K."/>
            <person name="Suda W."/>
            <person name="Sakamoto M."/>
            <person name="Iino T."/>
            <person name="Noda S."/>
            <person name="Hongoh Y."/>
            <person name="Hattori M."/>
            <person name="Ohkuma M."/>
        </authorList>
    </citation>
    <scope>NUCLEOTIDE SEQUENCE [LARGE SCALE GENOMIC DNA]</scope>
    <source>
        <strain evidence="1">JCM 15548</strain>
    </source>
</reference>
<dbReference type="RefSeq" id="WP_062126967.1">
    <property type="nucleotide sequence ID" value="NZ_BAZW01000039.1"/>
</dbReference>
<accession>A0A0E9M0T8</accession>
<dbReference type="Gene3D" id="2.40.10.10">
    <property type="entry name" value="Trypsin-like serine proteases"/>
    <property type="match status" value="1"/>
</dbReference>
<dbReference type="InterPro" id="IPR043504">
    <property type="entry name" value="Peptidase_S1_PA_chymotrypsin"/>
</dbReference>
<evidence type="ECO:0000313" key="1">
    <source>
        <dbReference type="EMBL" id="GAO31168.1"/>
    </source>
</evidence>
<dbReference type="STRING" id="1236989.JCM15548_13507"/>
<dbReference type="InterPro" id="IPR009003">
    <property type="entry name" value="Peptidase_S1_PA"/>
</dbReference>
<dbReference type="OrthoDB" id="104542at2"/>
<organism evidence="1 2">
    <name type="scientific">Geofilum rubicundum JCM 15548</name>
    <dbReference type="NCBI Taxonomy" id="1236989"/>
    <lineage>
        <taxon>Bacteria</taxon>
        <taxon>Pseudomonadati</taxon>
        <taxon>Bacteroidota</taxon>
        <taxon>Bacteroidia</taxon>
        <taxon>Marinilabiliales</taxon>
        <taxon>Marinilabiliaceae</taxon>
        <taxon>Geofilum</taxon>
    </lineage>
</organism>